<evidence type="ECO:0000256" key="2">
    <source>
        <dbReference type="ARBA" id="ARBA00006513"/>
    </source>
</evidence>
<evidence type="ECO:0000256" key="5">
    <source>
        <dbReference type="ARBA" id="ARBA00022692"/>
    </source>
</evidence>
<keyword evidence="3" id="KW-0813">Transport</keyword>
<keyword evidence="5 11" id="KW-0812">Transmembrane</keyword>
<evidence type="ECO:0000256" key="6">
    <source>
        <dbReference type="ARBA" id="ARBA00022781"/>
    </source>
</evidence>
<evidence type="ECO:0000256" key="10">
    <source>
        <dbReference type="ARBA" id="ARBA00023303"/>
    </source>
</evidence>
<dbReference type="GO" id="GO:0005886">
    <property type="term" value="C:plasma membrane"/>
    <property type="evidence" value="ECO:0007669"/>
    <property type="project" value="UniProtKB-SubCell"/>
</dbReference>
<feature type="transmembrane region" description="Helical" evidence="11">
    <location>
        <begin position="539"/>
        <end position="559"/>
    </location>
</feature>
<feature type="transmembrane region" description="Helical" evidence="11">
    <location>
        <begin position="81"/>
        <end position="103"/>
    </location>
</feature>
<dbReference type="OrthoDB" id="6125111at2759"/>
<comment type="subcellular location">
    <subcellularLocation>
        <location evidence="1">Cell membrane</location>
        <topology evidence="1">Multi-pass membrane protein</topology>
    </subcellularLocation>
</comment>
<keyword evidence="7 11" id="KW-1133">Transmembrane helix</keyword>
<evidence type="ECO:0000256" key="7">
    <source>
        <dbReference type="ARBA" id="ARBA00022989"/>
    </source>
</evidence>
<evidence type="ECO:0000256" key="9">
    <source>
        <dbReference type="ARBA" id="ARBA00023136"/>
    </source>
</evidence>
<evidence type="ECO:0000313" key="12">
    <source>
        <dbReference type="EMBL" id="CAC5379551.1"/>
    </source>
</evidence>
<keyword evidence="6" id="KW-0375">Hydrogen ion transport</keyword>
<feature type="transmembrane region" description="Helical" evidence="11">
    <location>
        <begin position="498"/>
        <end position="519"/>
    </location>
</feature>
<feature type="transmembrane region" description="Helical" evidence="11">
    <location>
        <begin position="426"/>
        <end position="448"/>
    </location>
</feature>
<feature type="transmembrane region" description="Helical" evidence="11">
    <location>
        <begin position="197"/>
        <end position="219"/>
    </location>
</feature>
<keyword evidence="9 11" id="KW-0472">Membrane</keyword>
<feature type="transmembrane region" description="Helical" evidence="11">
    <location>
        <begin position="158"/>
        <end position="177"/>
    </location>
</feature>
<dbReference type="GO" id="GO:0015252">
    <property type="term" value="F:proton channel activity"/>
    <property type="evidence" value="ECO:0007669"/>
    <property type="project" value="InterPro"/>
</dbReference>
<proteinExistence type="inferred from homology"/>
<feature type="transmembrane region" description="Helical" evidence="11">
    <location>
        <begin position="345"/>
        <end position="364"/>
    </location>
</feature>
<dbReference type="Proteomes" id="UP000507470">
    <property type="component" value="Unassembled WGS sequence"/>
</dbReference>
<evidence type="ECO:0000256" key="1">
    <source>
        <dbReference type="ARBA" id="ARBA00004651"/>
    </source>
</evidence>
<protein>
    <submittedName>
        <fullName evidence="12">Uncharacterized protein</fullName>
    </submittedName>
</protein>
<comment type="similarity">
    <text evidence="2">Belongs to the otopetrin family.</text>
</comment>
<evidence type="ECO:0000256" key="3">
    <source>
        <dbReference type="ARBA" id="ARBA00022448"/>
    </source>
</evidence>
<evidence type="ECO:0000313" key="13">
    <source>
        <dbReference type="Proteomes" id="UP000507470"/>
    </source>
</evidence>
<name>A0A6J8B7W7_MYTCO</name>
<evidence type="ECO:0000256" key="11">
    <source>
        <dbReference type="SAM" id="Phobius"/>
    </source>
</evidence>
<dbReference type="PANTHER" id="PTHR21522">
    <property type="entry name" value="PROTON CHANNEL OTOP"/>
    <property type="match status" value="1"/>
</dbReference>
<dbReference type="InterPro" id="IPR004878">
    <property type="entry name" value="Otopetrin"/>
</dbReference>
<feature type="transmembrane region" description="Helical" evidence="11">
    <location>
        <begin position="384"/>
        <end position="405"/>
    </location>
</feature>
<feature type="transmembrane region" description="Helical" evidence="11">
    <location>
        <begin position="115"/>
        <end position="137"/>
    </location>
</feature>
<keyword evidence="13" id="KW-1185">Reference proteome</keyword>
<organism evidence="12 13">
    <name type="scientific">Mytilus coruscus</name>
    <name type="common">Sea mussel</name>
    <dbReference type="NCBI Taxonomy" id="42192"/>
    <lineage>
        <taxon>Eukaryota</taxon>
        <taxon>Metazoa</taxon>
        <taxon>Spiralia</taxon>
        <taxon>Lophotrochozoa</taxon>
        <taxon>Mollusca</taxon>
        <taxon>Bivalvia</taxon>
        <taxon>Autobranchia</taxon>
        <taxon>Pteriomorphia</taxon>
        <taxon>Mytilida</taxon>
        <taxon>Mytiloidea</taxon>
        <taxon>Mytilidae</taxon>
        <taxon>Mytilinae</taxon>
        <taxon>Mytilus</taxon>
    </lineage>
</organism>
<dbReference type="PANTHER" id="PTHR21522:SF32">
    <property type="entry name" value="OTOPETRIN-2"/>
    <property type="match status" value="1"/>
</dbReference>
<keyword evidence="8" id="KW-0406">Ion transport</keyword>
<feature type="transmembrane region" description="Helical" evidence="11">
    <location>
        <begin position="454"/>
        <end position="477"/>
    </location>
</feature>
<keyword evidence="10" id="KW-0407">Ion channel</keyword>
<keyword evidence="4" id="KW-1003">Cell membrane</keyword>
<reference evidence="12 13" key="1">
    <citation type="submission" date="2020-06" db="EMBL/GenBank/DDBJ databases">
        <authorList>
            <person name="Li R."/>
            <person name="Bekaert M."/>
        </authorList>
    </citation>
    <scope>NUCLEOTIDE SEQUENCE [LARGE SCALE GENOMIC DNA]</scope>
    <source>
        <strain evidence="13">wild</strain>
    </source>
</reference>
<gene>
    <name evidence="12" type="ORF">MCOR_15608</name>
</gene>
<dbReference type="AlphaFoldDB" id="A0A6J8B7W7"/>
<evidence type="ECO:0000256" key="4">
    <source>
        <dbReference type="ARBA" id="ARBA00022475"/>
    </source>
</evidence>
<evidence type="ECO:0000256" key="8">
    <source>
        <dbReference type="ARBA" id="ARBA00023065"/>
    </source>
</evidence>
<dbReference type="EMBL" id="CACVKT020002744">
    <property type="protein sequence ID" value="CAC5379551.1"/>
    <property type="molecule type" value="Genomic_DNA"/>
</dbReference>
<sequence length="561" mass="65360">MYIAALMAMYAYVNERRIREISAKIDRTEFRPAFSAHFKTSGDYTIRMNKAKDWCKAIFILPLTAGNLKNRIHQNAISHDGSIAGIIILISLVVMLAEIMYISHRYQKKNKTAPLISRPVLIVVYYIGILSCIFVGIREQIRKRYILDTDSHDKSKSLKLKFLCLFCLGCVVFRILKIAFHVECKVYVRTNDSLEGAILYDISCVSFYLVQTGFIYYFCKYKFVNSLFTYYGLIIVVAANISSWTHHANSEHGLLRNSLENNTDRCSHNNSSFSVSQLFQNARPFTEPLLTKYPLLCLIFLSGIWPRTTNKPCNIEEDCNESNEASEMTTLLRSQRSISRRPDPVPRKLWITYCTILISGMIYLPKLVTELLRIFGDLGADFFWISSLTTTLENTVLFLALARCFHAVQRQCRPRKEKTSYDIGSVLLILSFIITTGYHILFLMMQILPTFTKYRSLFIIEDILSIIVLYLQTVYILQMTKYTITSSRSQYLSIHHKCLLIGLINFGYWFSDTFILVQYAYKFSNPYYRSVHIENTDIFWFPFVLFYRFESFICFYSLYRS</sequence>
<accession>A0A6J8B7W7</accession>